<gene>
    <name evidence="6 8" type="primary">rnpA</name>
    <name evidence="8" type="ORF">FPL11_01015</name>
</gene>
<dbReference type="GO" id="GO:0004526">
    <property type="term" value="F:ribonuclease P activity"/>
    <property type="evidence" value="ECO:0007669"/>
    <property type="project" value="UniProtKB-UniRule"/>
</dbReference>
<evidence type="ECO:0000313" key="8">
    <source>
        <dbReference type="EMBL" id="TVO66302.1"/>
    </source>
</evidence>
<dbReference type="Gene3D" id="3.30.230.10">
    <property type="match status" value="1"/>
</dbReference>
<dbReference type="GO" id="GO:0001682">
    <property type="term" value="P:tRNA 5'-leader removal"/>
    <property type="evidence" value="ECO:0007669"/>
    <property type="project" value="UniProtKB-UniRule"/>
</dbReference>
<organism evidence="8 9">
    <name type="scientific">Spiribacter aquaticus</name>
    <dbReference type="NCBI Taxonomy" id="1935996"/>
    <lineage>
        <taxon>Bacteria</taxon>
        <taxon>Pseudomonadati</taxon>
        <taxon>Pseudomonadota</taxon>
        <taxon>Gammaproteobacteria</taxon>
        <taxon>Chromatiales</taxon>
        <taxon>Ectothiorhodospiraceae</taxon>
        <taxon>Spiribacter</taxon>
    </lineage>
</organism>
<evidence type="ECO:0000256" key="6">
    <source>
        <dbReference type="HAMAP-Rule" id="MF_00227"/>
    </source>
</evidence>
<comment type="caution">
    <text evidence="8">The sequence shown here is derived from an EMBL/GenBank/DDBJ whole genome shotgun (WGS) entry which is preliminary data.</text>
</comment>
<accession>A0A557RMF2</accession>
<keyword evidence="4 6" id="KW-0378">Hydrolase</keyword>
<keyword evidence="2 6" id="KW-0540">Nuclease</keyword>
<dbReference type="InterPro" id="IPR020568">
    <property type="entry name" value="Ribosomal_Su5_D2-typ_SF"/>
</dbReference>
<dbReference type="PANTHER" id="PTHR33992">
    <property type="entry name" value="RIBONUCLEASE P PROTEIN COMPONENT"/>
    <property type="match status" value="1"/>
</dbReference>
<proteinExistence type="inferred from homology"/>
<evidence type="ECO:0000256" key="1">
    <source>
        <dbReference type="ARBA" id="ARBA00022694"/>
    </source>
</evidence>
<dbReference type="GO" id="GO:0030677">
    <property type="term" value="C:ribonuclease P complex"/>
    <property type="evidence" value="ECO:0007669"/>
    <property type="project" value="TreeGrafter"/>
</dbReference>
<evidence type="ECO:0000256" key="3">
    <source>
        <dbReference type="ARBA" id="ARBA00022759"/>
    </source>
</evidence>
<keyword evidence="9" id="KW-1185">Reference proteome</keyword>
<dbReference type="HAMAP" id="MF_00227">
    <property type="entry name" value="RNase_P"/>
    <property type="match status" value="1"/>
</dbReference>
<comment type="catalytic activity">
    <reaction evidence="6">
        <text>Endonucleolytic cleavage of RNA, removing 5'-extranucleotides from tRNA precursor.</text>
        <dbReference type="EC" id="3.1.26.5"/>
    </reaction>
</comment>
<dbReference type="RefSeq" id="WP_144346866.1">
    <property type="nucleotide sequence ID" value="NZ_VMKP01000001.1"/>
</dbReference>
<dbReference type="EC" id="3.1.26.5" evidence="6 7"/>
<evidence type="ECO:0000313" key="9">
    <source>
        <dbReference type="Proteomes" id="UP000316688"/>
    </source>
</evidence>
<keyword evidence="5 6" id="KW-0694">RNA-binding</keyword>
<dbReference type="AlphaFoldDB" id="A0A557RMF2"/>
<dbReference type="GO" id="GO:0042781">
    <property type="term" value="F:3'-tRNA processing endoribonuclease activity"/>
    <property type="evidence" value="ECO:0007669"/>
    <property type="project" value="TreeGrafter"/>
</dbReference>
<dbReference type="PANTHER" id="PTHR33992:SF1">
    <property type="entry name" value="RIBONUCLEASE P PROTEIN COMPONENT"/>
    <property type="match status" value="1"/>
</dbReference>
<sequence>MDPATAGSERFPRAARLTRSRDFRAVFADARRHGDRHFTVLVGHGGADTARLGLAVSKRAAPRSVDRSRLKRLIRERFRHHLARLPAVDVVVMVRPVARQCDNPVLIRSLDKLWQRISGPCESS</sequence>
<comment type="similarity">
    <text evidence="6">Belongs to the RnpA family.</text>
</comment>
<keyword evidence="3 6" id="KW-0255">Endonuclease</keyword>
<dbReference type="EMBL" id="VMKP01000001">
    <property type="protein sequence ID" value="TVO66302.1"/>
    <property type="molecule type" value="Genomic_DNA"/>
</dbReference>
<evidence type="ECO:0000256" key="2">
    <source>
        <dbReference type="ARBA" id="ARBA00022722"/>
    </source>
</evidence>
<dbReference type="InterPro" id="IPR014721">
    <property type="entry name" value="Ribsml_uS5_D2-typ_fold_subgr"/>
</dbReference>
<comment type="function">
    <text evidence="6">RNaseP catalyzes the removal of the 5'-leader sequence from pre-tRNA to produce the mature 5'-terminus. It can also cleave other RNA substrates such as 4.5S RNA. The protein component plays an auxiliary but essential role in vivo by binding to the 5'-leader sequence and broadening the substrate specificity of the ribozyme.</text>
</comment>
<dbReference type="Proteomes" id="UP000316688">
    <property type="component" value="Unassembled WGS sequence"/>
</dbReference>
<evidence type="ECO:0000256" key="4">
    <source>
        <dbReference type="ARBA" id="ARBA00022801"/>
    </source>
</evidence>
<keyword evidence="1 6" id="KW-0819">tRNA processing</keyword>
<comment type="subunit">
    <text evidence="6">Consists of a catalytic RNA component (M1 or rnpB) and a protein subunit.</text>
</comment>
<evidence type="ECO:0000256" key="7">
    <source>
        <dbReference type="NCBIfam" id="TIGR00188"/>
    </source>
</evidence>
<name>A0A557RMF2_9GAMM</name>
<dbReference type="GO" id="GO:0000049">
    <property type="term" value="F:tRNA binding"/>
    <property type="evidence" value="ECO:0007669"/>
    <property type="project" value="UniProtKB-UniRule"/>
</dbReference>
<dbReference type="Pfam" id="PF00825">
    <property type="entry name" value="Ribonuclease_P"/>
    <property type="match status" value="1"/>
</dbReference>
<dbReference type="SUPFAM" id="SSF54211">
    <property type="entry name" value="Ribosomal protein S5 domain 2-like"/>
    <property type="match status" value="1"/>
</dbReference>
<protein>
    <recommendedName>
        <fullName evidence="6 7">Ribonuclease P protein component</fullName>
        <shortName evidence="6">RNase P protein</shortName>
        <shortName evidence="6">RNaseP protein</shortName>
        <ecNumber evidence="6 7">3.1.26.5</ecNumber>
    </recommendedName>
    <alternativeName>
        <fullName evidence="6">Protein C5</fullName>
    </alternativeName>
</protein>
<evidence type="ECO:0000256" key="5">
    <source>
        <dbReference type="ARBA" id="ARBA00022884"/>
    </source>
</evidence>
<dbReference type="InterPro" id="IPR000100">
    <property type="entry name" value="RNase_P"/>
</dbReference>
<dbReference type="NCBIfam" id="TIGR00188">
    <property type="entry name" value="rnpA"/>
    <property type="match status" value="1"/>
</dbReference>
<reference evidence="8 9" key="1">
    <citation type="submission" date="2019-07" db="EMBL/GenBank/DDBJ databases">
        <title>Reclasification of Spiribacter aquaticus.</title>
        <authorList>
            <person name="Leon M.J."/>
            <person name="Sanchez-Porro C."/>
            <person name="Ventosa A."/>
        </authorList>
    </citation>
    <scope>NUCLEOTIDE SEQUENCE [LARGE SCALE GENOMIC DNA]</scope>
    <source>
        <strain evidence="8 9">SP30</strain>
    </source>
</reference>